<evidence type="ECO:0000256" key="3">
    <source>
        <dbReference type="ARBA" id="ARBA00022679"/>
    </source>
</evidence>
<dbReference type="EnsemblPlants" id="Kaladp0042s0367.1.v1.1">
    <property type="protein sequence ID" value="Kaladp0042s0367.1.v1.1"/>
    <property type="gene ID" value="Kaladp0042s0367.v1.1"/>
</dbReference>
<feature type="domain" description="Protein kinase" evidence="9">
    <location>
        <begin position="23"/>
        <end position="280"/>
    </location>
</feature>
<keyword evidence="2" id="KW-0723">Serine/threonine-protein kinase</keyword>
<dbReference type="Gene3D" id="1.10.510.10">
    <property type="entry name" value="Transferase(Phosphotransferase) domain 1"/>
    <property type="match status" value="1"/>
</dbReference>
<protein>
    <recommendedName>
        <fullName evidence="1">non-specific serine/threonine protein kinase</fullName>
        <ecNumber evidence="1">2.7.11.1</ecNumber>
    </recommendedName>
</protein>
<reference evidence="10" key="1">
    <citation type="submission" date="2021-01" db="UniProtKB">
        <authorList>
            <consortium name="EnsemblPlants"/>
        </authorList>
    </citation>
    <scope>IDENTIFICATION</scope>
</reference>
<dbReference type="CDD" id="cd13983">
    <property type="entry name" value="STKc_WNK"/>
    <property type="match status" value="1"/>
</dbReference>
<dbReference type="FunFam" id="3.30.200.20:FF:000075">
    <property type="entry name" value="Probable serine/threonine-protein kinase WNK1"/>
    <property type="match status" value="1"/>
</dbReference>
<evidence type="ECO:0000256" key="6">
    <source>
        <dbReference type="ARBA" id="ARBA00022840"/>
    </source>
</evidence>
<evidence type="ECO:0000256" key="2">
    <source>
        <dbReference type="ARBA" id="ARBA00022527"/>
    </source>
</evidence>
<name>A0A7N0TQK3_KALFE</name>
<dbReference type="Gene3D" id="3.30.200.20">
    <property type="entry name" value="Phosphorylase Kinase, domain 1"/>
    <property type="match status" value="1"/>
</dbReference>
<organism evidence="10 11">
    <name type="scientific">Kalanchoe fedtschenkoi</name>
    <name type="common">Lavender scallops</name>
    <name type="synonym">South American air plant</name>
    <dbReference type="NCBI Taxonomy" id="63787"/>
    <lineage>
        <taxon>Eukaryota</taxon>
        <taxon>Viridiplantae</taxon>
        <taxon>Streptophyta</taxon>
        <taxon>Embryophyta</taxon>
        <taxon>Tracheophyta</taxon>
        <taxon>Spermatophyta</taxon>
        <taxon>Magnoliopsida</taxon>
        <taxon>eudicotyledons</taxon>
        <taxon>Gunneridae</taxon>
        <taxon>Pentapetalae</taxon>
        <taxon>Saxifragales</taxon>
        <taxon>Crassulaceae</taxon>
        <taxon>Kalanchoe</taxon>
    </lineage>
</organism>
<comment type="catalytic activity">
    <reaction evidence="7">
        <text>L-threonyl-[protein] + ATP = O-phospho-L-threonyl-[protein] + ADP + H(+)</text>
        <dbReference type="Rhea" id="RHEA:46608"/>
        <dbReference type="Rhea" id="RHEA-COMP:11060"/>
        <dbReference type="Rhea" id="RHEA-COMP:11605"/>
        <dbReference type="ChEBI" id="CHEBI:15378"/>
        <dbReference type="ChEBI" id="CHEBI:30013"/>
        <dbReference type="ChEBI" id="CHEBI:30616"/>
        <dbReference type="ChEBI" id="CHEBI:61977"/>
        <dbReference type="ChEBI" id="CHEBI:456216"/>
        <dbReference type="EC" id="2.7.11.1"/>
    </reaction>
</comment>
<dbReference type="FunFam" id="1.10.510.10:FF:000046">
    <property type="entry name" value="probable serine/threonine-protein kinase WNK9"/>
    <property type="match status" value="1"/>
</dbReference>
<dbReference type="SUPFAM" id="SSF56112">
    <property type="entry name" value="Protein kinase-like (PK-like)"/>
    <property type="match status" value="1"/>
</dbReference>
<dbReference type="InterPro" id="IPR011009">
    <property type="entry name" value="Kinase-like_dom_sf"/>
</dbReference>
<dbReference type="PANTHER" id="PTHR13902">
    <property type="entry name" value="SERINE/THREONINE-PROTEIN KINASE WNK WITH NO LYSINE -RELATED"/>
    <property type="match status" value="1"/>
</dbReference>
<evidence type="ECO:0000313" key="11">
    <source>
        <dbReference type="Proteomes" id="UP000594263"/>
    </source>
</evidence>
<dbReference type="Proteomes" id="UP000594263">
    <property type="component" value="Unplaced"/>
</dbReference>
<evidence type="ECO:0000256" key="4">
    <source>
        <dbReference type="ARBA" id="ARBA00022741"/>
    </source>
</evidence>
<dbReference type="GO" id="GO:0005524">
    <property type="term" value="F:ATP binding"/>
    <property type="evidence" value="ECO:0007669"/>
    <property type="project" value="UniProtKB-KW"/>
</dbReference>
<dbReference type="InterPro" id="IPR000719">
    <property type="entry name" value="Prot_kinase_dom"/>
</dbReference>
<dbReference type="EC" id="2.7.11.1" evidence="1"/>
<accession>A0A7N0TQK3</accession>
<dbReference type="AlphaFoldDB" id="A0A7N0TQK3"/>
<evidence type="ECO:0000313" key="10">
    <source>
        <dbReference type="EnsemblPlants" id="Kaladp0042s0367.1.v1.1"/>
    </source>
</evidence>
<keyword evidence="4" id="KW-0547">Nucleotide-binding</keyword>
<evidence type="ECO:0000256" key="5">
    <source>
        <dbReference type="ARBA" id="ARBA00022777"/>
    </source>
</evidence>
<keyword evidence="3" id="KW-0808">Transferase</keyword>
<dbReference type="PROSITE" id="PS50011">
    <property type="entry name" value="PROTEIN_KINASE_DOM"/>
    <property type="match status" value="1"/>
</dbReference>
<dbReference type="PROSITE" id="PS00108">
    <property type="entry name" value="PROTEIN_KINASE_ST"/>
    <property type="match status" value="1"/>
</dbReference>
<sequence>MGTEGLEDGCSEYEERDPTGRYIRYNEVLGRGAFKTVYKAFDEIDGIEVAWNQIEIEEVVQSREQLDRLHSEVRLLKSLKHENIIKLYYSWVDEKRKTINMITELFTSGSLRQYRRKHKNVDIKAIKNWARQILRGLQYLHSNVPPIIHRDVKCDNIFVNGNNGEVKIGDLGLATVMQMPTAHSVIGTPEFMAPELYDEEYNELADIYSFGMSMLEMVTSEYPYCECKNPAQIFKKVTSGIKPASLEKVKDPEVRQFIEKCLRPSSSRLSASELLNEPCLIPENLKEPVKSLNLPVTMPKATTQSKSEALPMDIDATINKSSTSSSEGSMNDHSSTIELQKISDEQKFSLQGKRKEDAKIKMALSISGRGSVKKFSFKFFLHSDTALSVANEMVEELGLSIKDVAVVAGLIDELLAILQSDSKYEATSSGAKSSSTISFDGLHLWDSELADYPESGTKNAQELPISDGMLSSIGVQGSFTGSQCGTSEDMSLSSIDSQSLMYKDQDEDVELKQELEAIDVHFNECYSDLRRRKQEAIESAKLKWLERKKTSFVNGFPFSSETVPS</sequence>
<dbReference type="InterPro" id="IPR008271">
    <property type="entry name" value="Ser/Thr_kinase_AS"/>
</dbReference>
<dbReference type="Gramene" id="Kaladp0042s0367.1.v1.1">
    <property type="protein sequence ID" value="Kaladp0042s0367.1.v1.1"/>
    <property type="gene ID" value="Kaladp0042s0367.v1.1"/>
</dbReference>
<dbReference type="SMART" id="SM00220">
    <property type="entry name" value="S_TKc"/>
    <property type="match status" value="1"/>
</dbReference>
<dbReference type="OMA" id="EAHENDK"/>
<keyword evidence="11" id="KW-1185">Reference proteome</keyword>
<proteinExistence type="predicted"/>
<keyword evidence="6" id="KW-0067">ATP-binding</keyword>
<evidence type="ECO:0000256" key="1">
    <source>
        <dbReference type="ARBA" id="ARBA00012513"/>
    </source>
</evidence>
<dbReference type="Pfam" id="PF00069">
    <property type="entry name" value="Pkinase"/>
    <property type="match status" value="1"/>
</dbReference>
<evidence type="ECO:0000256" key="7">
    <source>
        <dbReference type="ARBA" id="ARBA00047899"/>
    </source>
</evidence>
<dbReference type="GO" id="GO:0004674">
    <property type="term" value="F:protein serine/threonine kinase activity"/>
    <property type="evidence" value="ECO:0007669"/>
    <property type="project" value="UniProtKB-KW"/>
</dbReference>
<keyword evidence="5" id="KW-0418">Kinase</keyword>
<evidence type="ECO:0000259" key="9">
    <source>
        <dbReference type="PROSITE" id="PS50011"/>
    </source>
</evidence>
<evidence type="ECO:0000256" key="8">
    <source>
        <dbReference type="ARBA" id="ARBA00048679"/>
    </source>
</evidence>
<dbReference type="InterPro" id="IPR050588">
    <property type="entry name" value="WNK_Ser-Thr_kinase"/>
</dbReference>
<comment type="catalytic activity">
    <reaction evidence="8">
        <text>L-seryl-[protein] + ATP = O-phospho-L-seryl-[protein] + ADP + H(+)</text>
        <dbReference type="Rhea" id="RHEA:17989"/>
        <dbReference type="Rhea" id="RHEA-COMP:9863"/>
        <dbReference type="Rhea" id="RHEA-COMP:11604"/>
        <dbReference type="ChEBI" id="CHEBI:15378"/>
        <dbReference type="ChEBI" id="CHEBI:29999"/>
        <dbReference type="ChEBI" id="CHEBI:30616"/>
        <dbReference type="ChEBI" id="CHEBI:83421"/>
        <dbReference type="ChEBI" id="CHEBI:456216"/>
        <dbReference type="EC" id="2.7.11.1"/>
    </reaction>
</comment>